<dbReference type="PANTHER" id="PTHR18849">
    <property type="entry name" value="LEUCINE RICH REPEAT PROTEIN"/>
    <property type="match status" value="1"/>
</dbReference>
<feature type="domain" description="Dynein axonemal assembly factor 11-like CS" evidence="10">
    <location>
        <begin position="271"/>
        <end position="381"/>
    </location>
</feature>
<dbReference type="InterPro" id="IPR056496">
    <property type="entry name" value="CS_DNAAF11_C"/>
</dbReference>
<evidence type="ECO:0000256" key="4">
    <source>
        <dbReference type="ARBA" id="ARBA00022614"/>
    </source>
</evidence>
<evidence type="ECO:0000256" key="5">
    <source>
        <dbReference type="ARBA" id="ARBA00022737"/>
    </source>
</evidence>
<dbReference type="EMBL" id="CAQQ02169854">
    <property type="status" value="NOT_ANNOTATED_CDS"/>
    <property type="molecule type" value="Genomic_DNA"/>
</dbReference>
<comment type="subcellular location">
    <subcellularLocation>
        <location evidence="1">Cell projection</location>
        <location evidence="1">Cilium</location>
    </subcellularLocation>
    <subcellularLocation>
        <location evidence="2">Cytoplasm</location>
    </subcellularLocation>
</comment>
<feature type="coiled-coil region" evidence="9">
    <location>
        <begin position="219"/>
        <end position="246"/>
    </location>
</feature>
<keyword evidence="6" id="KW-0969">Cilium</keyword>
<dbReference type="FunFam" id="3.80.10.10:FF:000052">
    <property type="entry name" value="Leucine rich repeat containing 6"/>
    <property type="match status" value="1"/>
</dbReference>
<comment type="similarity">
    <text evidence="8">Belongs to the tilB family.</text>
</comment>
<dbReference type="GO" id="GO:0005737">
    <property type="term" value="C:cytoplasm"/>
    <property type="evidence" value="ECO:0007669"/>
    <property type="project" value="UniProtKB-SubCell"/>
</dbReference>
<keyword evidence="12" id="KW-1185">Reference proteome</keyword>
<name>T1GHC5_MEGSC</name>
<evidence type="ECO:0000313" key="11">
    <source>
        <dbReference type="EnsemblMetazoa" id="MESCA002819-PA"/>
    </source>
</evidence>
<evidence type="ECO:0000313" key="12">
    <source>
        <dbReference type="Proteomes" id="UP000015102"/>
    </source>
</evidence>
<reference evidence="12" key="1">
    <citation type="submission" date="2013-02" db="EMBL/GenBank/DDBJ databases">
        <authorList>
            <person name="Hughes D."/>
        </authorList>
    </citation>
    <scope>NUCLEOTIDE SEQUENCE</scope>
    <source>
        <strain>Durham</strain>
        <strain evidence="12">NC isolate 2 -- Noor lab</strain>
    </source>
</reference>
<dbReference type="GO" id="GO:0005929">
    <property type="term" value="C:cilium"/>
    <property type="evidence" value="ECO:0007669"/>
    <property type="project" value="UniProtKB-SubCell"/>
</dbReference>
<reference evidence="11" key="2">
    <citation type="submission" date="2015-06" db="UniProtKB">
        <authorList>
            <consortium name="EnsemblMetazoa"/>
        </authorList>
    </citation>
    <scope>IDENTIFICATION</scope>
</reference>
<proteinExistence type="inferred from homology"/>
<dbReference type="Pfam" id="PF23602">
    <property type="entry name" value="CS_DNAAF11_C"/>
    <property type="match status" value="1"/>
</dbReference>
<dbReference type="Proteomes" id="UP000015102">
    <property type="component" value="Unassembled WGS sequence"/>
</dbReference>
<dbReference type="HOGENOM" id="CLU_034806_0_1_1"/>
<evidence type="ECO:0000259" key="10">
    <source>
        <dbReference type="Pfam" id="PF23602"/>
    </source>
</evidence>
<dbReference type="SUPFAM" id="SSF52058">
    <property type="entry name" value="L domain-like"/>
    <property type="match status" value="1"/>
</dbReference>
<dbReference type="PANTHER" id="PTHR18849:SF0">
    <property type="entry name" value="CILIA- AND FLAGELLA-ASSOCIATED PROTEIN 410-RELATED"/>
    <property type="match status" value="1"/>
</dbReference>
<dbReference type="AlphaFoldDB" id="T1GHC5"/>
<dbReference type="GO" id="GO:0036158">
    <property type="term" value="P:outer dynein arm assembly"/>
    <property type="evidence" value="ECO:0007669"/>
    <property type="project" value="TreeGrafter"/>
</dbReference>
<organism evidence="11 12">
    <name type="scientific">Megaselia scalaris</name>
    <name type="common">Humpbacked fly</name>
    <name type="synonym">Phora scalaris</name>
    <dbReference type="NCBI Taxonomy" id="36166"/>
    <lineage>
        <taxon>Eukaryota</taxon>
        <taxon>Metazoa</taxon>
        <taxon>Ecdysozoa</taxon>
        <taxon>Arthropoda</taxon>
        <taxon>Hexapoda</taxon>
        <taxon>Insecta</taxon>
        <taxon>Pterygota</taxon>
        <taxon>Neoptera</taxon>
        <taxon>Endopterygota</taxon>
        <taxon>Diptera</taxon>
        <taxon>Brachycera</taxon>
        <taxon>Muscomorpha</taxon>
        <taxon>Platypezoidea</taxon>
        <taxon>Phoridae</taxon>
        <taxon>Megaseliini</taxon>
        <taxon>Megaselia</taxon>
    </lineage>
</organism>
<dbReference type="OMA" id="QHRAVIV"/>
<keyword evidence="5" id="KW-0677">Repeat</keyword>
<evidence type="ECO:0000256" key="3">
    <source>
        <dbReference type="ARBA" id="ARBA00022490"/>
    </source>
</evidence>
<dbReference type="PROSITE" id="PS51450">
    <property type="entry name" value="LRR"/>
    <property type="match status" value="3"/>
</dbReference>
<keyword evidence="3" id="KW-0963">Cytoplasm</keyword>
<evidence type="ECO:0000256" key="2">
    <source>
        <dbReference type="ARBA" id="ARBA00004496"/>
    </source>
</evidence>
<keyword evidence="9" id="KW-0175">Coiled coil</keyword>
<dbReference type="EnsemblMetazoa" id="MESCA002819-RA">
    <property type="protein sequence ID" value="MESCA002819-PA"/>
    <property type="gene ID" value="MESCA002819"/>
</dbReference>
<protein>
    <recommendedName>
        <fullName evidence="10">Dynein axonemal assembly factor 11-like CS domain-containing protein</fullName>
    </recommendedName>
</protein>
<evidence type="ECO:0000256" key="7">
    <source>
        <dbReference type="ARBA" id="ARBA00023273"/>
    </source>
</evidence>
<evidence type="ECO:0000256" key="9">
    <source>
        <dbReference type="SAM" id="Coils"/>
    </source>
</evidence>
<dbReference type="SMART" id="SM00365">
    <property type="entry name" value="LRR_SD22"/>
    <property type="match status" value="4"/>
</dbReference>
<accession>T1GHC5</accession>
<sequence length="444" mass="52891">MLKIFFDYTYLNFNNATSTNYLSREWWFTYFKYFEKNVRGPVPRQYEWPLPWPRQLHSKLPNREITEQLIRKKSEHNELMISTLEELSLHQEDIEKIEHIHDWCRELKILLLQSNLISRIENLNKLKKLEYLNLALNNVEVIENLEMLESLNKLDLTLNFIGDLRSVENLRENYNLRELFLIGNPCADYPGYRNYISDRLHAKNNYDLDQITKAEAQNIRNRNEQKVRVIKQRQELQERINRAETEEEKSKIFWDSKTENCPESRVDIALQHRKAKKLDEEKPKKETVKPRLFASCGRPYNLNQAKLEFELKDEIDRYELNLHIYKHLDTSLIAVDLEVNYVRVTVKNKIFQLALGQEIKADESSSKRSQITGDLLIIMPKLNYNEFDLKLKEKVAQKALKLERKELKGVVDIKNIVKEDLDDVPDLVLGEFLRPPTYYSDFCP</sequence>
<evidence type="ECO:0000256" key="6">
    <source>
        <dbReference type="ARBA" id="ARBA00023069"/>
    </source>
</evidence>
<dbReference type="EMBL" id="CAQQ02169855">
    <property type="status" value="NOT_ANNOTATED_CDS"/>
    <property type="molecule type" value="Genomic_DNA"/>
</dbReference>
<dbReference type="STRING" id="36166.T1GHC5"/>
<keyword evidence="7" id="KW-0966">Cell projection</keyword>
<dbReference type="InterPro" id="IPR001611">
    <property type="entry name" value="Leu-rich_rpt"/>
</dbReference>
<keyword evidence="4" id="KW-0433">Leucine-rich repeat</keyword>
<dbReference type="InterPro" id="IPR032675">
    <property type="entry name" value="LRR_dom_sf"/>
</dbReference>
<evidence type="ECO:0000256" key="8">
    <source>
        <dbReference type="ARBA" id="ARBA00049982"/>
    </source>
</evidence>
<evidence type="ECO:0000256" key="1">
    <source>
        <dbReference type="ARBA" id="ARBA00004138"/>
    </source>
</evidence>
<dbReference type="Gene3D" id="3.80.10.10">
    <property type="entry name" value="Ribonuclease Inhibitor"/>
    <property type="match status" value="1"/>
</dbReference>